<gene>
    <name evidence="10" type="ORF">CINCED_3A011540</name>
</gene>
<evidence type="ECO:0000256" key="5">
    <source>
        <dbReference type="ARBA" id="ARBA00022490"/>
    </source>
</evidence>
<dbReference type="SUPFAM" id="SSF48371">
    <property type="entry name" value="ARM repeat"/>
    <property type="match status" value="1"/>
</dbReference>
<comment type="similarity">
    <text evidence="3">Belongs to the exportin family.</text>
</comment>
<dbReference type="GO" id="GO:0006611">
    <property type="term" value="P:protein export from nucleus"/>
    <property type="evidence" value="ECO:0007669"/>
    <property type="project" value="TreeGrafter"/>
</dbReference>
<accession>A0A5E4N0A7</accession>
<dbReference type="OrthoDB" id="5548448at2759"/>
<evidence type="ECO:0000256" key="7">
    <source>
        <dbReference type="ARBA" id="ARBA00023242"/>
    </source>
</evidence>
<dbReference type="PANTHER" id="PTHR12596:SF1">
    <property type="entry name" value="EXPORTIN-4"/>
    <property type="match status" value="1"/>
</dbReference>
<reference evidence="10 11" key="1">
    <citation type="submission" date="2019-08" db="EMBL/GenBank/DDBJ databases">
        <authorList>
            <person name="Alioto T."/>
            <person name="Alioto T."/>
            <person name="Gomez Garrido J."/>
        </authorList>
    </citation>
    <scope>NUCLEOTIDE SEQUENCE [LARGE SCALE GENOMIC DNA]</scope>
</reference>
<dbReference type="InterPro" id="IPR001494">
    <property type="entry name" value="Importin-beta_N"/>
</dbReference>
<name>A0A5E4N0A7_9HEMI</name>
<sequence length="1136" mass="130854">MEEAQQLLQELEDAGKIILSGPQVVTDSQRSAAEMIFMRFRKTYMPYTICLYIFDHSKDNYVLFEVVGTLRDAILRDWTLLSKDQKTELRQYLFQFMMRERTTIELYVRKRILQVIAIMIKRGSVEDNGHERELILDEVEKLILNGEEEEQIIGCSFILALMQEYSTTVKSADVGLTWESHYSAKKAFEARDLKRIFIICTRAINEVQNNPQFSVSSSYVINVLEHLLNISESVLVWGFISTNMPRYLIGMFEGIYNSENSPTLKLGSEWKDIITNPSTIDIYFNIYWKVRDISHIAYYGLNCLVQLSSINGNIWADTNERMKYMQNYIEYFIKLVSTVRILDRESIGISTIVKRIISGFTPSSFNQFSHDLVDRFLENVTHLTCRFAEGATAEGNIHHDDQMFFEAFNNILRPWASIIVNSNQSIFQEDICKKSSFVIFDTYLKCHLSPPKGTKVSDSKFNELDEPDRIANKEQLQYLGIFGRQVPEHTLDLLVTLIESQIKELRSIIEHIHCSGSSNWSESVQKKIDDIHEDIHWMFLIAGHVITVDSEGEPSMIPSEIMHYSIRKSEKVNIEVSLKFLVHQMLVMDTPGSEEAVDDVIKLVSIAFNLCEVENRLIEAKMESLCSPLLSGTIVWFLHVFSQTYLMPNETYYSELSMPLLQAFGQHTEAASWVLNYLLNKVERNIRSPLFTDMDLINDTIGLLISLVEIRHKAEVVINCEGFWKLFQLQDQIPEVQIVPEAKEGLYKAFSLAADAFIEEDKQNEYWMRVITPTVDKFKKIVMDENFKKLYNADDIRLEIMDILHKCIGLASGAVINTTPTIFSILHPTLNEFSGLIGLYHNYQSIVHLIIQLFVEFSKKMLCFLRLEESEQFYTSCFQMVDMYARYNLNRVSLDSDAEEQCSEDLYIFLELLTHVMSKEVLDLSSDGRTPTGKTPGDVCVYGLQIILPLMTIDLLKFPTLCLQYYKFAGYMCEMVPLKLCVKNVAIFKGVLASIELGLTTFGHDITSMCIDFLQSAASFMYRHDNSTSIEAYDLLKPFLKYLMELILSCQISSDALSSTGHALYTLICCYPNEFQQISMQLINNQTDELIAERLRCAFTLLTSNIDFNGQHSMKCRFKNNFDCFTTNIRGFLFVK</sequence>
<dbReference type="Proteomes" id="UP000325440">
    <property type="component" value="Unassembled WGS sequence"/>
</dbReference>
<dbReference type="Gene3D" id="1.25.10.10">
    <property type="entry name" value="Leucine-rich Repeat Variant"/>
    <property type="match status" value="2"/>
</dbReference>
<dbReference type="EMBL" id="CABPRJ010001444">
    <property type="protein sequence ID" value="VVC37255.1"/>
    <property type="molecule type" value="Genomic_DNA"/>
</dbReference>
<dbReference type="InterPro" id="IPR044189">
    <property type="entry name" value="XPO4/7-like"/>
</dbReference>
<keyword evidence="11" id="KW-1185">Reference proteome</keyword>
<evidence type="ECO:0000313" key="10">
    <source>
        <dbReference type="EMBL" id="VVC37255.1"/>
    </source>
</evidence>
<dbReference type="InterPro" id="IPR011989">
    <property type="entry name" value="ARM-like"/>
</dbReference>
<comment type="subcellular location">
    <subcellularLocation>
        <location evidence="2">Cytoplasm</location>
    </subcellularLocation>
    <subcellularLocation>
        <location evidence="1">Nucleus</location>
    </subcellularLocation>
</comment>
<dbReference type="GO" id="GO:0005049">
    <property type="term" value="F:nuclear export signal receptor activity"/>
    <property type="evidence" value="ECO:0007669"/>
    <property type="project" value="InterPro"/>
</dbReference>
<dbReference type="GO" id="GO:0005643">
    <property type="term" value="C:nuclear pore"/>
    <property type="evidence" value="ECO:0007669"/>
    <property type="project" value="TreeGrafter"/>
</dbReference>
<evidence type="ECO:0000313" key="11">
    <source>
        <dbReference type="Proteomes" id="UP000325440"/>
    </source>
</evidence>
<dbReference type="PROSITE" id="PS50166">
    <property type="entry name" value="IMPORTIN_B_NT"/>
    <property type="match status" value="1"/>
</dbReference>
<evidence type="ECO:0000256" key="3">
    <source>
        <dbReference type="ARBA" id="ARBA00009466"/>
    </source>
</evidence>
<evidence type="ECO:0000259" key="9">
    <source>
        <dbReference type="PROSITE" id="PS50166"/>
    </source>
</evidence>
<keyword evidence="6" id="KW-0653">Protein transport</keyword>
<proteinExistence type="inferred from homology"/>
<organism evidence="10 11">
    <name type="scientific">Cinara cedri</name>
    <dbReference type="NCBI Taxonomy" id="506608"/>
    <lineage>
        <taxon>Eukaryota</taxon>
        <taxon>Metazoa</taxon>
        <taxon>Ecdysozoa</taxon>
        <taxon>Arthropoda</taxon>
        <taxon>Hexapoda</taxon>
        <taxon>Insecta</taxon>
        <taxon>Pterygota</taxon>
        <taxon>Neoptera</taxon>
        <taxon>Paraneoptera</taxon>
        <taxon>Hemiptera</taxon>
        <taxon>Sternorrhyncha</taxon>
        <taxon>Aphidomorpha</taxon>
        <taxon>Aphidoidea</taxon>
        <taxon>Aphididae</taxon>
        <taxon>Lachninae</taxon>
        <taxon>Cinara</taxon>
    </lineage>
</organism>
<evidence type="ECO:0000256" key="2">
    <source>
        <dbReference type="ARBA" id="ARBA00004496"/>
    </source>
</evidence>
<keyword evidence="5" id="KW-0963">Cytoplasm</keyword>
<dbReference type="GO" id="GO:0005737">
    <property type="term" value="C:cytoplasm"/>
    <property type="evidence" value="ECO:0007669"/>
    <property type="project" value="UniProtKB-SubCell"/>
</dbReference>
<dbReference type="PANTHER" id="PTHR12596">
    <property type="entry name" value="EXPORTIN 4,7-RELATED"/>
    <property type="match status" value="1"/>
</dbReference>
<evidence type="ECO:0000256" key="1">
    <source>
        <dbReference type="ARBA" id="ARBA00004123"/>
    </source>
</evidence>
<dbReference type="AlphaFoldDB" id="A0A5E4N0A7"/>
<dbReference type="InterPro" id="IPR016024">
    <property type="entry name" value="ARM-type_fold"/>
</dbReference>
<evidence type="ECO:0000256" key="4">
    <source>
        <dbReference type="ARBA" id="ARBA00022448"/>
    </source>
</evidence>
<evidence type="ECO:0000256" key="8">
    <source>
        <dbReference type="ARBA" id="ARBA00040444"/>
    </source>
</evidence>
<keyword evidence="4" id="KW-0813">Transport</keyword>
<dbReference type="GO" id="GO:0031267">
    <property type="term" value="F:small GTPase binding"/>
    <property type="evidence" value="ECO:0007669"/>
    <property type="project" value="InterPro"/>
</dbReference>
<evidence type="ECO:0000256" key="6">
    <source>
        <dbReference type="ARBA" id="ARBA00022927"/>
    </source>
</evidence>
<protein>
    <recommendedName>
        <fullName evidence="8">Exportin-4</fullName>
    </recommendedName>
</protein>
<keyword evidence="7" id="KW-0539">Nucleus</keyword>
<feature type="domain" description="Importin N-terminal" evidence="9">
    <location>
        <begin position="69"/>
        <end position="99"/>
    </location>
</feature>